<feature type="non-terminal residue" evidence="2">
    <location>
        <position position="75"/>
    </location>
</feature>
<dbReference type="Proteomes" id="UP000541154">
    <property type="component" value="Unassembled WGS sequence"/>
</dbReference>
<gene>
    <name evidence="2" type="ORF">ETB97_011331</name>
</gene>
<dbReference type="AlphaFoldDB" id="A0A8H6E1K8"/>
<keyword evidence="3" id="KW-1185">Reference proteome</keyword>
<comment type="caution">
    <text evidence="2">The sequence shown here is derived from an EMBL/GenBank/DDBJ whole genome shotgun (WGS) entry which is preliminary data.</text>
</comment>
<evidence type="ECO:0000313" key="3">
    <source>
        <dbReference type="Proteomes" id="UP000541154"/>
    </source>
</evidence>
<evidence type="ECO:0000313" key="2">
    <source>
        <dbReference type="EMBL" id="KAF5854805.1"/>
    </source>
</evidence>
<accession>A0A8H6E1K8</accession>
<proteinExistence type="predicted"/>
<protein>
    <submittedName>
        <fullName evidence="2">Uncharacterized protein</fullName>
    </submittedName>
</protein>
<organism evidence="2 3">
    <name type="scientific">Petromyces alliaceus</name>
    <name type="common">Aspergillus alliaceus</name>
    <dbReference type="NCBI Taxonomy" id="209559"/>
    <lineage>
        <taxon>Eukaryota</taxon>
        <taxon>Fungi</taxon>
        <taxon>Dikarya</taxon>
        <taxon>Ascomycota</taxon>
        <taxon>Pezizomycotina</taxon>
        <taxon>Eurotiomycetes</taxon>
        <taxon>Eurotiomycetidae</taxon>
        <taxon>Eurotiales</taxon>
        <taxon>Aspergillaceae</taxon>
        <taxon>Aspergillus</taxon>
        <taxon>Aspergillus subgen. Circumdati</taxon>
    </lineage>
</organism>
<feature type="compositionally biased region" description="Low complexity" evidence="1">
    <location>
        <begin position="46"/>
        <end position="55"/>
    </location>
</feature>
<feature type="region of interest" description="Disordered" evidence="1">
    <location>
        <begin position="14"/>
        <end position="62"/>
    </location>
</feature>
<dbReference type="EMBL" id="SPNV01000683">
    <property type="protein sequence ID" value="KAF5854805.1"/>
    <property type="molecule type" value="Genomic_DNA"/>
</dbReference>
<reference evidence="2 3" key="1">
    <citation type="submission" date="2019-04" db="EMBL/GenBank/DDBJ databases">
        <title>Aspergillus burnettii sp. nov., novel species from soil in southeast Queensland.</title>
        <authorList>
            <person name="Gilchrist C.L.M."/>
            <person name="Pitt J.I."/>
            <person name="Lange L."/>
            <person name="Lacey H.J."/>
            <person name="Vuong D."/>
            <person name="Midgley D.J."/>
            <person name="Greenfield P."/>
            <person name="Bradbury M."/>
            <person name="Lacey E."/>
            <person name="Busk P.K."/>
            <person name="Pilgaard B."/>
            <person name="Chooi Y.H."/>
            <person name="Piggott A.M."/>
        </authorList>
    </citation>
    <scope>NUCLEOTIDE SEQUENCE [LARGE SCALE GENOMIC DNA]</scope>
    <source>
        <strain evidence="2 3">FRR 5400</strain>
    </source>
</reference>
<name>A0A8H6E1K8_PETAA</name>
<evidence type="ECO:0000256" key="1">
    <source>
        <dbReference type="SAM" id="MobiDB-lite"/>
    </source>
</evidence>
<sequence length="75" mass="8230">MATQAPRHHVTLGEFNTYISLDQGPGALPNHSPTEPADPDPDLDQLDQAQRLRQPVSHQASTVTLPQAILNRLLK</sequence>